<evidence type="ECO:0000259" key="14">
    <source>
        <dbReference type="Pfam" id="PF00593"/>
    </source>
</evidence>
<evidence type="ECO:0000256" key="11">
    <source>
        <dbReference type="PROSITE-ProRule" id="PRU01360"/>
    </source>
</evidence>
<dbReference type="InterPro" id="IPR036942">
    <property type="entry name" value="Beta-barrel_TonB_sf"/>
</dbReference>
<dbReference type="InterPro" id="IPR039426">
    <property type="entry name" value="TonB-dep_rcpt-like"/>
</dbReference>
<feature type="domain" description="TonB-dependent receptor-like beta-barrel" evidence="14">
    <location>
        <begin position="217"/>
        <end position="657"/>
    </location>
</feature>
<feature type="chain" id="PRO_5012549699" evidence="13">
    <location>
        <begin position="21"/>
        <end position="691"/>
    </location>
</feature>
<dbReference type="PANTHER" id="PTHR32552">
    <property type="entry name" value="FERRICHROME IRON RECEPTOR-RELATED"/>
    <property type="match status" value="1"/>
</dbReference>
<keyword evidence="7" id="KW-0406">Ion transport</keyword>
<evidence type="ECO:0000256" key="7">
    <source>
        <dbReference type="ARBA" id="ARBA00023065"/>
    </source>
</evidence>
<dbReference type="AlphaFoldDB" id="A0A1T5CG11"/>
<evidence type="ECO:0000256" key="4">
    <source>
        <dbReference type="ARBA" id="ARBA00022496"/>
    </source>
</evidence>
<organism evidence="16 17">
    <name type="scientific">Parabacteroides chartae</name>
    <dbReference type="NCBI Taxonomy" id="1037355"/>
    <lineage>
        <taxon>Bacteria</taxon>
        <taxon>Pseudomonadati</taxon>
        <taxon>Bacteroidota</taxon>
        <taxon>Bacteroidia</taxon>
        <taxon>Bacteroidales</taxon>
        <taxon>Tannerellaceae</taxon>
        <taxon>Parabacteroides</taxon>
    </lineage>
</organism>
<evidence type="ECO:0000256" key="3">
    <source>
        <dbReference type="ARBA" id="ARBA00022452"/>
    </source>
</evidence>
<comment type="subcellular location">
    <subcellularLocation>
        <location evidence="1 11">Cell outer membrane</location>
        <topology evidence="1 11">Multi-pass membrane protein</topology>
    </subcellularLocation>
</comment>
<evidence type="ECO:0000313" key="17">
    <source>
        <dbReference type="Proteomes" id="UP000190852"/>
    </source>
</evidence>
<keyword evidence="17" id="KW-1185">Reference proteome</keyword>
<feature type="signal peptide" evidence="13">
    <location>
        <begin position="1"/>
        <end position="20"/>
    </location>
</feature>
<evidence type="ECO:0000256" key="9">
    <source>
        <dbReference type="ARBA" id="ARBA00023136"/>
    </source>
</evidence>
<gene>
    <name evidence="16" type="ORF">SAMN05660349_01871</name>
</gene>
<dbReference type="GO" id="GO:0006826">
    <property type="term" value="P:iron ion transport"/>
    <property type="evidence" value="ECO:0007669"/>
    <property type="project" value="UniProtKB-KW"/>
</dbReference>
<dbReference type="InterPro" id="IPR012910">
    <property type="entry name" value="Plug_dom"/>
</dbReference>
<dbReference type="Gene3D" id="2.40.170.20">
    <property type="entry name" value="TonB-dependent receptor, beta-barrel domain"/>
    <property type="match status" value="1"/>
</dbReference>
<keyword evidence="10 11" id="KW-0998">Cell outer membrane</keyword>
<dbReference type="GO" id="GO:0009279">
    <property type="term" value="C:cell outer membrane"/>
    <property type="evidence" value="ECO:0007669"/>
    <property type="project" value="UniProtKB-SubCell"/>
</dbReference>
<evidence type="ECO:0000256" key="2">
    <source>
        <dbReference type="ARBA" id="ARBA00022448"/>
    </source>
</evidence>
<comment type="similarity">
    <text evidence="11 12">Belongs to the TonB-dependent receptor family.</text>
</comment>
<accession>A0A1T5CG11</accession>
<keyword evidence="8 12" id="KW-0798">TonB box</keyword>
<keyword evidence="3 11" id="KW-1134">Transmembrane beta strand</keyword>
<sequence>MNKFIFLTICILSFGLQLHAEEVDTLNSRSIFLDEVVVQSFKQNKSYRMEPISASAFSSTGIVNRNITGIKEFSALVPNLFIPDYGSKLTSPVYIRGIGSKINAPSVGLYVDGIPYFEKSAFDFDFSEIDRIEVLRGPQGTLYGRNTMGGIINVFTKSPLEWQGSSLSLMAGNYGQRQASASHYGKLTHNLGYAISGNYNHTDGYFNNLATGENADTQDSGSGRIRLEWQLQPKLKIQLMTSLDHSDQGGYPYALYNKETNSVGQVNYNDFSSYRRTLSNTGATVDYKTDRFWLSSQTAFQYLKDRQGVDQDFSTKNQYYVIQKQEQNMLSEELNIKAVTQTNYKWLFGAFGFYQGMENDVDMDYKLQRMSTHKVYDSPTYGFALYHQSTIDKLFTDALSLTLGIRYDWEQAHTDYKAYRSINDTTGITDSFKSKLTFRQLTPKATLQYTFSGSQLLYTSVSKGYKSGGFNTSFERDEDRSFEPEYSWNYEAGTKLSFWQNRIKTELSLFYIDWRNQQIYQPLPSGKGSMLKNAGRSESKGIEFALQANVCNGFMFNVAYGYTDATFKEYQRSATLDYAGKKLPLVPSQTFSVGTDYLFRVKSPLLDRIQMNISYSGTGKLYWSESNEAFQKYYGIWNGKVSFMKGAFTASIWGKNLTGTEYTAFYFESGGNSFAQKGKPVTFGGNLTLNF</sequence>
<evidence type="ECO:0000313" key="16">
    <source>
        <dbReference type="EMBL" id="SKB58452.1"/>
    </source>
</evidence>
<keyword evidence="13" id="KW-0732">Signal</keyword>
<dbReference type="RefSeq" id="WP_079683400.1">
    <property type="nucleotide sequence ID" value="NZ_FUYQ01000012.1"/>
</dbReference>
<dbReference type="PROSITE" id="PS52016">
    <property type="entry name" value="TONB_DEPENDENT_REC_3"/>
    <property type="match status" value="1"/>
</dbReference>
<feature type="domain" description="TonB-dependent receptor plug" evidence="15">
    <location>
        <begin position="50"/>
        <end position="151"/>
    </location>
</feature>
<keyword evidence="4" id="KW-0410">Iron transport</keyword>
<keyword evidence="16" id="KW-0675">Receptor</keyword>
<name>A0A1T5CG11_9BACT</name>
<dbReference type="Pfam" id="PF07715">
    <property type="entry name" value="Plug"/>
    <property type="match status" value="1"/>
</dbReference>
<evidence type="ECO:0000256" key="1">
    <source>
        <dbReference type="ARBA" id="ARBA00004571"/>
    </source>
</evidence>
<keyword evidence="2 11" id="KW-0813">Transport</keyword>
<keyword evidence="6" id="KW-0408">Iron</keyword>
<evidence type="ECO:0000256" key="10">
    <source>
        <dbReference type="ARBA" id="ARBA00023237"/>
    </source>
</evidence>
<dbReference type="PANTHER" id="PTHR32552:SF81">
    <property type="entry name" value="TONB-DEPENDENT OUTER MEMBRANE RECEPTOR"/>
    <property type="match status" value="1"/>
</dbReference>
<proteinExistence type="inferred from homology"/>
<dbReference type="Proteomes" id="UP000190852">
    <property type="component" value="Unassembled WGS sequence"/>
</dbReference>
<evidence type="ECO:0000256" key="8">
    <source>
        <dbReference type="ARBA" id="ARBA00023077"/>
    </source>
</evidence>
<dbReference type="Pfam" id="PF00593">
    <property type="entry name" value="TonB_dep_Rec_b-barrel"/>
    <property type="match status" value="1"/>
</dbReference>
<keyword evidence="5 11" id="KW-0812">Transmembrane</keyword>
<protein>
    <submittedName>
        <fullName evidence="16">Outer membrane receptor proteins, mostly Fe transport</fullName>
    </submittedName>
</protein>
<dbReference type="InterPro" id="IPR000531">
    <property type="entry name" value="Beta-barrel_TonB"/>
</dbReference>
<evidence type="ECO:0000256" key="13">
    <source>
        <dbReference type="SAM" id="SignalP"/>
    </source>
</evidence>
<reference evidence="17" key="1">
    <citation type="submission" date="2017-02" db="EMBL/GenBank/DDBJ databases">
        <authorList>
            <person name="Varghese N."/>
            <person name="Submissions S."/>
        </authorList>
    </citation>
    <scope>NUCLEOTIDE SEQUENCE [LARGE SCALE GENOMIC DNA]</scope>
    <source>
        <strain evidence="17">DSM 24967</strain>
    </source>
</reference>
<keyword evidence="9 11" id="KW-0472">Membrane</keyword>
<evidence type="ECO:0000256" key="6">
    <source>
        <dbReference type="ARBA" id="ARBA00023004"/>
    </source>
</evidence>
<evidence type="ECO:0000256" key="12">
    <source>
        <dbReference type="RuleBase" id="RU003357"/>
    </source>
</evidence>
<evidence type="ECO:0000256" key="5">
    <source>
        <dbReference type="ARBA" id="ARBA00022692"/>
    </source>
</evidence>
<evidence type="ECO:0000259" key="15">
    <source>
        <dbReference type="Pfam" id="PF07715"/>
    </source>
</evidence>
<dbReference type="SUPFAM" id="SSF56935">
    <property type="entry name" value="Porins"/>
    <property type="match status" value="1"/>
</dbReference>
<dbReference type="EMBL" id="FUYQ01000012">
    <property type="protein sequence ID" value="SKB58452.1"/>
    <property type="molecule type" value="Genomic_DNA"/>
</dbReference>